<dbReference type="Pfam" id="PF12860">
    <property type="entry name" value="PAS_7"/>
    <property type="match status" value="1"/>
</dbReference>
<organism evidence="4 5">
    <name type="scientific">Gellertiella hungarica</name>
    <dbReference type="NCBI Taxonomy" id="1572859"/>
    <lineage>
        <taxon>Bacteria</taxon>
        <taxon>Pseudomonadati</taxon>
        <taxon>Pseudomonadota</taxon>
        <taxon>Alphaproteobacteria</taxon>
        <taxon>Hyphomicrobiales</taxon>
        <taxon>Rhizobiaceae</taxon>
        <taxon>Gellertiella</taxon>
    </lineage>
</organism>
<dbReference type="RefSeq" id="WP_183364235.1">
    <property type="nucleotide sequence ID" value="NZ_JACIEZ010000001.1"/>
</dbReference>
<evidence type="ECO:0000259" key="2">
    <source>
        <dbReference type="PROSITE" id="PS50883"/>
    </source>
</evidence>
<dbReference type="Pfam" id="PF00563">
    <property type="entry name" value="EAL"/>
    <property type="match status" value="1"/>
</dbReference>
<dbReference type="InterPro" id="IPR052155">
    <property type="entry name" value="Biofilm_reg_signaling"/>
</dbReference>
<comment type="caution">
    <text evidence="4">The sequence shown here is derived from an EMBL/GenBank/DDBJ whole genome shotgun (WGS) entry which is preliminary data.</text>
</comment>
<dbReference type="PANTHER" id="PTHR44757">
    <property type="entry name" value="DIGUANYLATE CYCLASE DGCP"/>
    <property type="match status" value="1"/>
</dbReference>
<dbReference type="Proteomes" id="UP000528286">
    <property type="component" value="Unassembled WGS sequence"/>
</dbReference>
<dbReference type="PROSITE" id="PS50883">
    <property type="entry name" value="EAL"/>
    <property type="match status" value="1"/>
</dbReference>
<dbReference type="Pfam" id="PF00990">
    <property type="entry name" value="GGDEF"/>
    <property type="match status" value="1"/>
</dbReference>
<dbReference type="InterPro" id="IPR000014">
    <property type="entry name" value="PAS"/>
</dbReference>
<dbReference type="Gene3D" id="3.30.450.20">
    <property type="entry name" value="PAS domain"/>
    <property type="match status" value="1"/>
</dbReference>
<dbReference type="Gene3D" id="3.20.20.450">
    <property type="entry name" value="EAL domain"/>
    <property type="match status" value="1"/>
</dbReference>
<dbReference type="Gene3D" id="3.30.70.270">
    <property type="match status" value="1"/>
</dbReference>
<name>A0A7W6J1F2_9HYPH</name>
<accession>A0A7W6J1F2</accession>
<protein>
    <submittedName>
        <fullName evidence="4">Diguanylate cyclase (GGDEF)-like protein</fullName>
    </submittedName>
</protein>
<keyword evidence="1" id="KW-1133">Transmembrane helix</keyword>
<keyword evidence="5" id="KW-1185">Reference proteome</keyword>
<dbReference type="EMBL" id="JACIEZ010000001">
    <property type="protein sequence ID" value="MBB4063031.1"/>
    <property type="molecule type" value="Genomic_DNA"/>
</dbReference>
<dbReference type="InterPro" id="IPR029787">
    <property type="entry name" value="Nucleotide_cyclase"/>
</dbReference>
<dbReference type="PANTHER" id="PTHR44757:SF2">
    <property type="entry name" value="BIOFILM ARCHITECTURE MAINTENANCE PROTEIN MBAA"/>
    <property type="match status" value="1"/>
</dbReference>
<dbReference type="AlphaFoldDB" id="A0A7W6J1F2"/>
<feature type="transmembrane region" description="Helical" evidence="1">
    <location>
        <begin position="50"/>
        <end position="68"/>
    </location>
</feature>
<evidence type="ECO:0000313" key="5">
    <source>
        <dbReference type="Proteomes" id="UP000528286"/>
    </source>
</evidence>
<dbReference type="InterPro" id="IPR035919">
    <property type="entry name" value="EAL_sf"/>
</dbReference>
<gene>
    <name evidence="4" type="ORF">GGR23_000192</name>
</gene>
<keyword evidence="1" id="KW-0472">Membrane</keyword>
<dbReference type="SUPFAM" id="SSF141868">
    <property type="entry name" value="EAL domain-like"/>
    <property type="match status" value="1"/>
</dbReference>
<feature type="domain" description="GGDEF" evidence="3">
    <location>
        <begin position="362"/>
        <end position="494"/>
    </location>
</feature>
<dbReference type="InterPro" id="IPR043128">
    <property type="entry name" value="Rev_trsase/Diguanyl_cyclase"/>
</dbReference>
<proteinExistence type="predicted"/>
<dbReference type="PROSITE" id="PS50887">
    <property type="entry name" value="GGDEF"/>
    <property type="match status" value="1"/>
</dbReference>
<dbReference type="InterPro" id="IPR000160">
    <property type="entry name" value="GGDEF_dom"/>
</dbReference>
<dbReference type="SUPFAM" id="SSF55785">
    <property type="entry name" value="PYP-like sensor domain (PAS domain)"/>
    <property type="match status" value="1"/>
</dbReference>
<dbReference type="CDD" id="cd01949">
    <property type="entry name" value="GGDEF"/>
    <property type="match status" value="1"/>
</dbReference>
<dbReference type="SMART" id="SM00091">
    <property type="entry name" value="PAS"/>
    <property type="match status" value="1"/>
</dbReference>
<dbReference type="SUPFAM" id="SSF55073">
    <property type="entry name" value="Nucleotide cyclase"/>
    <property type="match status" value="1"/>
</dbReference>
<evidence type="ECO:0000313" key="4">
    <source>
        <dbReference type="EMBL" id="MBB4063031.1"/>
    </source>
</evidence>
<dbReference type="SMART" id="SM00267">
    <property type="entry name" value="GGDEF"/>
    <property type="match status" value="1"/>
</dbReference>
<dbReference type="InterPro" id="IPR035965">
    <property type="entry name" value="PAS-like_dom_sf"/>
</dbReference>
<dbReference type="NCBIfam" id="TIGR00254">
    <property type="entry name" value="GGDEF"/>
    <property type="match status" value="1"/>
</dbReference>
<keyword evidence="1" id="KW-0812">Transmembrane</keyword>
<evidence type="ECO:0000259" key="3">
    <source>
        <dbReference type="PROSITE" id="PS50887"/>
    </source>
</evidence>
<feature type="transmembrane region" description="Helical" evidence="1">
    <location>
        <begin position="118"/>
        <end position="140"/>
    </location>
</feature>
<feature type="domain" description="EAL" evidence="2">
    <location>
        <begin position="503"/>
        <end position="754"/>
    </location>
</feature>
<dbReference type="InterPro" id="IPR001633">
    <property type="entry name" value="EAL_dom"/>
</dbReference>
<reference evidence="4 5" key="1">
    <citation type="submission" date="2020-08" db="EMBL/GenBank/DDBJ databases">
        <title>Genomic Encyclopedia of Type Strains, Phase IV (KMG-IV): sequencing the most valuable type-strain genomes for metagenomic binning, comparative biology and taxonomic classification.</title>
        <authorList>
            <person name="Goeker M."/>
        </authorList>
    </citation>
    <scope>NUCLEOTIDE SEQUENCE [LARGE SCALE GENOMIC DNA]</scope>
    <source>
        <strain evidence="4 5">DSM 29853</strain>
    </source>
</reference>
<dbReference type="CDD" id="cd01948">
    <property type="entry name" value="EAL"/>
    <property type="match status" value="1"/>
</dbReference>
<feature type="transmembrane region" description="Helical" evidence="1">
    <location>
        <begin position="92"/>
        <end position="112"/>
    </location>
</feature>
<dbReference type="SMART" id="SM00052">
    <property type="entry name" value="EAL"/>
    <property type="match status" value="1"/>
</dbReference>
<feature type="transmembrane region" description="Helical" evidence="1">
    <location>
        <begin position="152"/>
        <end position="180"/>
    </location>
</feature>
<evidence type="ECO:0000256" key="1">
    <source>
        <dbReference type="SAM" id="Phobius"/>
    </source>
</evidence>
<sequence length="762" mass="84798">MRIQSPNAVPTDVYLSFVSSLFGNRQTLFTGMVVHILTYAAVYAKTGDSFYVSLTAVFLAVCIFRIYWFQRFDAVSKAGLSHREIALWENRYLWGGVATTAILGIGSAYAIAFARDQFAILACVAVTLASMVSVVGRNYGSSRAVNLQTLTACLPIMIGFALVSDPFMVAFAGLLIPFLLTTRMMANGVREFLYNNVIASREKAELVDRFDMALNNMPHGLFMLDANNRILVVNRKACDLLKLGDQERLKDCDLDLVLRYGARHSFIDGSLPALIQRQLAQLVDGTLSRTLVQYSDDLFLEFSASRRPDGVVVLIFEDVTARIRAERRVLHMVRYDPLTGLPNREHFSELVQERLAALADRQLVGLLLIDVDEFKHVNDMKGHVAGDRLLCQIAHRLTAVAGSEAIVGHLMGDQFVVFVHGNGRVGVEGLIRRLHADMRGSFDVDGSQMRITFSAGALVTPRAQLRMEEWQIKVDLALFEAKYKARGTCAFFEQEMDARYVDHQRLKVELRDAVEAGSLHVLYQPMYRPDGHSIECCEALTRWVHPERGAIPPSSFIQLAEEMGIVSDITHFVIRQACLDCATWDAGMSVSVNLSVHDLRNDRIVAAVERALAESGLHPSRLHLEITESCLVEEPATVQNILNIFRNRGITIALDDFGTGFSSLSYLDALPVDIVKIDRSFVRNIGEDARRLKLLRGTVNLIRELGLGITIEGVETEDQLELINRYRCADLIQGYVFSAAVPPENIAILAEEQAVRSAQAAS</sequence>